<dbReference type="GO" id="GO:0005737">
    <property type="term" value="C:cytoplasm"/>
    <property type="evidence" value="ECO:0007669"/>
    <property type="project" value="InterPro"/>
</dbReference>
<dbReference type="PANTHER" id="PTHR15750">
    <property type="entry name" value="VASOHIBIN-1-LIKE ISOFORM X2"/>
    <property type="match status" value="1"/>
</dbReference>
<dbReference type="STRING" id="329046.A0A1Y2C098"/>
<dbReference type="PANTHER" id="PTHR15750:SF2">
    <property type="entry name" value="VASOHIBIN"/>
    <property type="match status" value="1"/>
</dbReference>
<organism evidence="1 2">
    <name type="scientific">Rhizoclosmatium globosum</name>
    <dbReference type="NCBI Taxonomy" id="329046"/>
    <lineage>
        <taxon>Eukaryota</taxon>
        <taxon>Fungi</taxon>
        <taxon>Fungi incertae sedis</taxon>
        <taxon>Chytridiomycota</taxon>
        <taxon>Chytridiomycota incertae sedis</taxon>
        <taxon>Chytridiomycetes</taxon>
        <taxon>Chytridiales</taxon>
        <taxon>Chytriomycetaceae</taxon>
        <taxon>Rhizoclosmatium</taxon>
    </lineage>
</organism>
<dbReference type="InterPro" id="IPR028131">
    <property type="entry name" value="VASH1"/>
</dbReference>
<evidence type="ECO:0000313" key="1">
    <source>
        <dbReference type="EMBL" id="ORY40458.1"/>
    </source>
</evidence>
<name>A0A1Y2C098_9FUNG</name>
<reference evidence="1 2" key="1">
    <citation type="submission" date="2016-07" db="EMBL/GenBank/DDBJ databases">
        <title>Pervasive Adenine N6-methylation of Active Genes in Fungi.</title>
        <authorList>
            <consortium name="DOE Joint Genome Institute"/>
            <person name="Mondo S.J."/>
            <person name="Dannebaum R.O."/>
            <person name="Kuo R.C."/>
            <person name="Labutti K."/>
            <person name="Haridas S."/>
            <person name="Kuo A."/>
            <person name="Salamov A."/>
            <person name="Ahrendt S.R."/>
            <person name="Lipzen A."/>
            <person name="Sullivan W."/>
            <person name="Andreopoulos W.B."/>
            <person name="Clum A."/>
            <person name="Lindquist E."/>
            <person name="Daum C."/>
            <person name="Ramamoorthy G.K."/>
            <person name="Gryganskyi A."/>
            <person name="Culley D."/>
            <person name="Magnuson J.K."/>
            <person name="James T.Y."/>
            <person name="O'Malley M.A."/>
            <person name="Stajich J.E."/>
            <person name="Spatafora J.W."/>
            <person name="Visel A."/>
            <person name="Grigoriev I.V."/>
        </authorList>
    </citation>
    <scope>NUCLEOTIDE SEQUENCE [LARGE SCALE GENOMIC DNA]</scope>
    <source>
        <strain evidence="1 2">JEL800</strain>
    </source>
</reference>
<dbReference type="Pfam" id="PF14822">
    <property type="entry name" value="Vasohibin"/>
    <property type="match status" value="1"/>
</dbReference>
<evidence type="ECO:0000313" key="2">
    <source>
        <dbReference type="Proteomes" id="UP000193642"/>
    </source>
</evidence>
<gene>
    <name evidence="1" type="ORF">BCR33DRAFT_719441</name>
</gene>
<dbReference type="EMBL" id="MCGO01000035">
    <property type="protein sequence ID" value="ORY40458.1"/>
    <property type="molecule type" value="Genomic_DNA"/>
</dbReference>
<dbReference type="OrthoDB" id="9974232at2759"/>
<keyword evidence="2" id="KW-1185">Reference proteome</keyword>
<comment type="caution">
    <text evidence="1">The sequence shown here is derived from an EMBL/GenBank/DDBJ whole genome shotgun (WGS) entry which is preliminary data.</text>
</comment>
<protein>
    <submittedName>
        <fullName evidence="1">Uncharacterized protein</fullName>
    </submittedName>
</protein>
<proteinExistence type="predicted"/>
<dbReference type="Proteomes" id="UP000193642">
    <property type="component" value="Unassembled WGS sequence"/>
</dbReference>
<accession>A0A1Y2C098</accession>
<sequence length="119" mass="13154">MYDVDRYGEFIPEQEFESGDNVTLTHLALSFKSKCQGQTYRHIVLAVKHKGKVGALGLSRRVDLMDKPVQFDTIETLVKVGGLVPRDPGAKVEAFPWPSQVLKNEIGESEAIPAIQTGN</sequence>
<dbReference type="AlphaFoldDB" id="A0A1Y2C098"/>